<organism evidence="2 3">
    <name type="scientific">Ciceribacter lividus</name>
    <dbReference type="NCBI Taxonomy" id="1197950"/>
    <lineage>
        <taxon>Bacteria</taxon>
        <taxon>Pseudomonadati</taxon>
        <taxon>Pseudomonadota</taxon>
        <taxon>Alphaproteobacteria</taxon>
        <taxon>Hyphomicrobiales</taxon>
        <taxon>Rhizobiaceae</taxon>
        <taxon>Ciceribacter</taxon>
    </lineage>
</organism>
<dbReference type="AlphaFoldDB" id="A0A6I7HRU3"/>
<accession>A0A6I7HRU3</accession>
<evidence type="ECO:0000256" key="1">
    <source>
        <dbReference type="SAM" id="MobiDB-lite"/>
    </source>
</evidence>
<reference evidence="2 3" key="1">
    <citation type="submission" date="2018-07" db="EMBL/GenBank/DDBJ databases">
        <title>Genomic Encyclopedia of Type Strains, Phase IV (KMG-IV): sequencing the most valuable type-strain genomes for metagenomic binning, comparative biology and taxonomic classification.</title>
        <authorList>
            <person name="Goeker M."/>
        </authorList>
    </citation>
    <scope>NUCLEOTIDE SEQUENCE [LARGE SCALE GENOMIC DNA]</scope>
    <source>
        <strain evidence="2 3">DSM 25528</strain>
    </source>
</reference>
<proteinExistence type="predicted"/>
<dbReference type="Gene3D" id="1.10.150.20">
    <property type="entry name" value="5' to 3' exonuclease, C-terminal subdomain"/>
    <property type="match status" value="1"/>
</dbReference>
<feature type="compositionally biased region" description="Basic and acidic residues" evidence="1">
    <location>
        <begin position="78"/>
        <end position="91"/>
    </location>
</feature>
<dbReference type="RefSeq" id="WP_114362170.1">
    <property type="nucleotide sequence ID" value="NZ_QPIX01000002.1"/>
</dbReference>
<comment type="caution">
    <text evidence="2">The sequence shown here is derived from an EMBL/GenBank/DDBJ whole genome shotgun (WGS) entry which is preliminary data.</text>
</comment>
<protein>
    <submittedName>
        <fullName evidence="2">NADH-quinone oxidoreductase subunit E</fullName>
    </submittedName>
</protein>
<dbReference type="EMBL" id="QPIX01000002">
    <property type="protein sequence ID" value="RCW27820.1"/>
    <property type="molecule type" value="Genomic_DNA"/>
</dbReference>
<keyword evidence="3" id="KW-1185">Reference proteome</keyword>
<name>A0A6I7HRU3_9HYPH</name>
<sequence length="227" mass="23239">MAKAKDNTREEVAAKPADFGRASYAVPEASGLPLHPLMAHPAAALAAMTAVGFGFATQMASAFLGSLQGALEATETLARKAEDERAQDKRPAGPSEPAAKTVTQEPAVKAKRTAKASAAPVRKTAATKPVKAAPAAAASVAPKAATPKKPARVVSKGRGKADDLKKISGVGPKLEQILNGMGITRFADIAGWSDEDVARIDTEIGLGGRIVRDGWVAQAKALKEGGA</sequence>
<feature type="compositionally biased region" description="Low complexity" evidence="1">
    <location>
        <begin position="121"/>
        <end position="148"/>
    </location>
</feature>
<evidence type="ECO:0000313" key="3">
    <source>
        <dbReference type="Proteomes" id="UP000252582"/>
    </source>
</evidence>
<evidence type="ECO:0000313" key="2">
    <source>
        <dbReference type="EMBL" id="RCW27820.1"/>
    </source>
</evidence>
<gene>
    <name evidence="2" type="ORF">DFR48_102309</name>
</gene>
<dbReference type="Proteomes" id="UP000252582">
    <property type="component" value="Unassembled WGS sequence"/>
</dbReference>
<feature type="region of interest" description="Disordered" evidence="1">
    <location>
        <begin position="78"/>
        <end position="157"/>
    </location>
</feature>